<keyword evidence="2" id="KW-1185">Reference proteome</keyword>
<reference evidence="1 2" key="1">
    <citation type="submission" date="2024-08" db="EMBL/GenBank/DDBJ databases">
        <authorList>
            <person name="Cucini C."/>
            <person name="Frati F."/>
        </authorList>
    </citation>
    <scope>NUCLEOTIDE SEQUENCE [LARGE SCALE GENOMIC DNA]</scope>
</reference>
<dbReference type="Proteomes" id="UP001642540">
    <property type="component" value="Unassembled WGS sequence"/>
</dbReference>
<name>A0ABP1S6Y0_9HEXA</name>
<proteinExistence type="predicted"/>
<protein>
    <submittedName>
        <fullName evidence="1">Uncharacterized protein</fullName>
    </submittedName>
</protein>
<comment type="caution">
    <text evidence="1">The sequence shown here is derived from an EMBL/GenBank/DDBJ whole genome shotgun (WGS) entry which is preliminary data.</text>
</comment>
<evidence type="ECO:0000313" key="2">
    <source>
        <dbReference type="Proteomes" id="UP001642540"/>
    </source>
</evidence>
<organism evidence="1 2">
    <name type="scientific">Orchesella dallaii</name>
    <dbReference type="NCBI Taxonomy" id="48710"/>
    <lineage>
        <taxon>Eukaryota</taxon>
        <taxon>Metazoa</taxon>
        <taxon>Ecdysozoa</taxon>
        <taxon>Arthropoda</taxon>
        <taxon>Hexapoda</taxon>
        <taxon>Collembola</taxon>
        <taxon>Entomobryomorpha</taxon>
        <taxon>Entomobryoidea</taxon>
        <taxon>Orchesellidae</taxon>
        <taxon>Orchesellinae</taxon>
        <taxon>Orchesella</taxon>
    </lineage>
</organism>
<sequence length="221" mass="25064">MSGITFNHDHAIGIVLLIFYCHISNTFGLVKVPHVGDFMEFHVGLHAACEDVTGGENYIREISSSFANCTNKVVENDPKDLFGSISAICKNRGEYFHCWDELKNEVLKKCGLDKKHMLPVLYRNTVFSFCGSDNGTYKLANMRTAFRKVQPATKNKCPKLAGTDWLENCKDSLTTFTATDLCRRHEAINECVWKITCDNFRGADLIRRMYSDGRSLLQCKE</sequence>
<accession>A0ABP1S6Y0</accession>
<gene>
    <name evidence="1" type="ORF">ODALV1_LOCUS30450</name>
</gene>
<evidence type="ECO:0000313" key="1">
    <source>
        <dbReference type="EMBL" id="CAL8145312.1"/>
    </source>
</evidence>
<dbReference type="EMBL" id="CAXLJM020000164">
    <property type="protein sequence ID" value="CAL8145312.1"/>
    <property type="molecule type" value="Genomic_DNA"/>
</dbReference>